<dbReference type="Pfam" id="PF02830">
    <property type="entry name" value="V4R"/>
    <property type="match status" value="1"/>
</dbReference>
<proteinExistence type="predicted"/>
<dbReference type="InterPro" id="IPR010249">
    <property type="entry name" value="BchJ"/>
</dbReference>
<dbReference type="AlphaFoldDB" id="A0A6M0K3B7"/>
<feature type="domain" description="4-vinyl reductase 4VR" evidence="1">
    <location>
        <begin position="144"/>
        <end position="205"/>
    </location>
</feature>
<evidence type="ECO:0000313" key="3">
    <source>
        <dbReference type="Proteomes" id="UP000483379"/>
    </source>
</evidence>
<dbReference type="Proteomes" id="UP000483379">
    <property type="component" value="Unassembled WGS sequence"/>
</dbReference>
<accession>A0A6M0K3B7</accession>
<dbReference type="PANTHER" id="PTHR35090:SF1">
    <property type="entry name" value="SLR0144 PROTEIN"/>
    <property type="match status" value="1"/>
</dbReference>
<organism evidence="2 3">
    <name type="scientific">Thiorhodococcus minor</name>
    <dbReference type="NCBI Taxonomy" id="57489"/>
    <lineage>
        <taxon>Bacteria</taxon>
        <taxon>Pseudomonadati</taxon>
        <taxon>Pseudomonadota</taxon>
        <taxon>Gammaproteobacteria</taxon>
        <taxon>Chromatiales</taxon>
        <taxon>Chromatiaceae</taxon>
        <taxon>Thiorhodococcus</taxon>
    </lineage>
</organism>
<dbReference type="EMBL" id="JAAIJQ010000079">
    <property type="protein sequence ID" value="NEV64220.1"/>
    <property type="molecule type" value="Genomic_DNA"/>
</dbReference>
<gene>
    <name evidence="2" type="primary">bchJ</name>
    <name evidence="2" type="ORF">G3446_20415</name>
</gene>
<protein>
    <submittedName>
        <fullName evidence="2">Bacteriochlorophyll 4-vinyl reductase</fullName>
    </submittedName>
</protein>
<dbReference type="InterPro" id="IPR004096">
    <property type="entry name" value="V4R"/>
</dbReference>
<dbReference type="Gene3D" id="3.30.1380.20">
    <property type="entry name" value="Trafficking protein particle complex subunit 3"/>
    <property type="match status" value="1"/>
</dbReference>
<comment type="caution">
    <text evidence="2">The sequence shown here is derived from an EMBL/GenBank/DDBJ whole genome shotgun (WGS) entry which is preliminary data.</text>
</comment>
<dbReference type="NCBIfam" id="TIGR02019">
    <property type="entry name" value="BchJ"/>
    <property type="match status" value="1"/>
</dbReference>
<keyword evidence="3" id="KW-1185">Reference proteome</keyword>
<evidence type="ECO:0000313" key="2">
    <source>
        <dbReference type="EMBL" id="NEV64220.1"/>
    </source>
</evidence>
<dbReference type="SMART" id="SM00989">
    <property type="entry name" value="V4R"/>
    <property type="match status" value="1"/>
</dbReference>
<sequence length="205" mass="22163">MALQGIDVSEKSNQGRVGPNAVIRVFEALTAQRGADDAEAVFKTAGLDAYLGAMPTEMVDEGEVIALQNALRQHLGVTAARPVARDAGMRTGDYLLAKRIPRPAQAILKLLPPKLAAKTLLKAIRGNAWTFVGTGTFDADAAYPPRIRIQNSPLCRGASSDQPLCDFYAGTFERLFRELVQSKAQVTETACHAMGASDCEFEVRW</sequence>
<name>A0A6M0K3B7_9GAMM</name>
<dbReference type="SUPFAM" id="SSF111126">
    <property type="entry name" value="Ligand-binding domain in the NO signalling and Golgi transport"/>
    <property type="match status" value="1"/>
</dbReference>
<dbReference type="PANTHER" id="PTHR35090">
    <property type="entry name" value="DNA-DIRECTED RNA POLYMERASE SUBUNIT I"/>
    <property type="match status" value="1"/>
</dbReference>
<dbReference type="GO" id="GO:0030494">
    <property type="term" value="P:bacteriochlorophyll biosynthetic process"/>
    <property type="evidence" value="ECO:0007669"/>
    <property type="project" value="InterPro"/>
</dbReference>
<dbReference type="GO" id="GO:0015979">
    <property type="term" value="P:photosynthesis"/>
    <property type="evidence" value="ECO:0007669"/>
    <property type="project" value="InterPro"/>
</dbReference>
<evidence type="ECO:0000259" key="1">
    <source>
        <dbReference type="SMART" id="SM00989"/>
    </source>
</evidence>
<dbReference type="InterPro" id="IPR024096">
    <property type="entry name" value="NO_sig/Golgi_transp_ligand-bd"/>
</dbReference>
<reference evidence="2 3" key="1">
    <citation type="submission" date="2020-02" db="EMBL/GenBank/DDBJ databases">
        <title>Genome sequences of Thiorhodococcus mannitoliphagus and Thiorhodococcus minor, purple sulfur photosynthetic bacteria in the gammaproteobacterial family, Chromatiaceae.</title>
        <authorList>
            <person name="Aviles F.A."/>
            <person name="Meyer T.E."/>
            <person name="Kyndt J.A."/>
        </authorList>
    </citation>
    <scope>NUCLEOTIDE SEQUENCE [LARGE SCALE GENOMIC DNA]</scope>
    <source>
        <strain evidence="2 3">DSM 11518</strain>
    </source>
</reference>